<sequence>MANSVCASPPYQWNLTNPGNNVQIFAQLIDDIYKKCPQPIDKLSFNYTFVKYASEVANFRVIDNNEERRPTFKARSGVNYAADEFAIPKTVVDQIMQLTFSFAARILLCLTSAIYYSSNGIGEWQMQTLLSAYKMLAARTGNNEDGWRSVVVQGWTQTFGNRSLDPPWWCRGLTHRAVIKWPGRFTFNSFSKNFNFVLKLSEFSLSHYDVYKVLEAILIESNAASAIITNERPPAVHTFLKQYFISKLYRKSNKLKQYIRLKFGSNMTKVDCAFVHFGREMERRLEENSFISYPNFSEYVERMEEEECDEVPHNQNAQNTPPDLGSKQLTMKLFHEPLWNYARAIQIDSHECKAVLQFADALSKIINFELNSDKKNEYSMDDHIMEEYSCTNNSCPLLGHFGLSKCRETIPKFGQILFETFYKYLDDVKYDEKRQLLSFPSARSEYFLRRLFDFVQRLKSTTLSNIGDDLDFVKTIQNIASMANIDHGPSSINSTGFFGFKIKNINKMVELNLPTWKLPYFIYLENKKELEQENALKNFKFIHSLSEYSLTIYEIIQMANILGEINKVMLQTVAYSFLINSKMKAAEQKSTKAISVHELFRSK</sequence>
<dbReference type="Proteomes" id="UP000887572">
    <property type="component" value="Unplaced"/>
</dbReference>
<reference evidence="2" key="1">
    <citation type="submission" date="2022-11" db="UniProtKB">
        <authorList>
            <consortium name="WormBaseParasite"/>
        </authorList>
    </citation>
    <scope>IDENTIFICATION</scope>
</reference>
<protein>
    <submittedName>
        <fullName evidence="2">Uncharacterized protein</fullName>
    </submittedName>
</protein>
<evidence type="ECO:0000313" key="1">
    <source>
        <dbReference type="Proteomes" id="UP000887572"/>
    </source>
</evidence>
<keyword evidence="1" id="KW-1185">Reference proteome</keyword>
<accession>A0A914HZA5</accession>
<dbReference type="AlphaFoldDB" id="A0A914HZA5"/>
<organism evidence="1 2">
    <name type="scientific">Globodera rostochiensis</name>
    <name type="common">Golden nematode worm</name>
    <name type="synonym">Heterodera rostochiensis</name>
    <dbReference type="NCBI Taxonomy" id="31243"/>
    <lineage>
        <taxon>Eukaryota</taxon>
        <taxon>Metazoa</taxon>
        <taxon>Ecdysozoa</taxon>
        <taxon>Nematoda</taxon>
        <taxon>Chromadorea</taxon>
        <taxon>Rhabditida</taxon>
        <taxon>Tylenchina</taxon>
        <taxon>Tylenchomorpha</taxon>
        <taxon>Tylenchoidea</taxon>
        <taxon>Heteroderidae</taxon>
        <taxon>Heteroderinae</taxon>
        <taxon>Globodera</taxon>
    </lineage>
</organism>
<name>A0A914HZA5_GLORO</name>
<evidence type="ECO:0000313" key="2">
    <source>
        <dbReference type="WBParaSite" id="Gr19_v10_g5871.t2"/>
    </source>
</evidence>
<dbReference type="WBParaSite" id="Gr19_v10_g5871.t2">
    <property type="protein sequence ID" value="Gr19_v10_g5871.t2"/>
    <property type="gene ID" value="Gr19_v10_g5871"/>
</dbReference>
<proteinExistence type="predicted"/>